<evidence type="ECO:0000256" key="1">
    <source>
        <dbReference type="ARBA" id="ARBA00009176"/>
    </source>
</evidence>
<dbReference type="CDD" id="cd02651">
    <property type="entry name" value="nuc_hydro_IU_UC_XIUA"/>
    <property type="match status" value="1"/>
</dbReference>
<sequence>MSTRVSRIPMWVDCDPGHDDAMAIILAAYHPEINLLGISTVSGNQSVQKTTANAISMLESIGRTEIPVVMGASKPLLRFLQHDAEIHGESGLDGTKLLPKCNQELYEKSKQGKKAITVIYEAIMASSEPVSLIALGTLTNIALLVSVYPEVVKKVKVFSFMGGAISVGNRSAVAEFNIMCDPEAAQIVMNAGFEHMAMVPLDVTHTALVTPTVLEMIKSRVGKVNANFSTMVCELLMFFRDSYKNTFGFNEGPPLHDPLAVFYVVAREAFEEKLMRVDVECGEGMCAGQTVCDIWNYSAKPKNCYVTSKVDLEKFWNALVDSMAKAATVSPL</sequence>
<gene>
    <name evidence="5" type="ORF">BB559_002320</name>
</gene>
<dbReference type="OrthoDB" id="5783963at2759"/>
<keyword evidence="6" id="KW-1185">Reference proteome</keyword>
<evidence type="ECO:0000313" key="6">
    <source>
        <dbReference type="Proteomes" id="UP000245699"/>
    </source>
</evidence>
<dbReference type="InterPro" id="IPR036452">
    <property type="entry name" value="Ribo_hydro-like"/>
</dbReference>
<dbReference type="GO" id="GO:0005829">
    <property type="term" value="C:cytosol"/>
    <property type="evidence" value="ECO:0007669"/>
    <property type="project" value="TreeGrafter"/>
</dbReference>
<organism evidence="5 6">
    <name type="scientific">Furculomyces boomerangus</name>
    <dbReference type="NCBI Taxonomy" id="61424"/>
    <lineage>
        <taxon>Eukaryota</taxon>
        <taxon>Fungi</taxon>
        <taxon>Fungi incertae sedis</taxon>
        <taxon>Zoopagomycota</taxon>
        <taxon>Kickxellomycotina</taxon>
        <taxon>Harpellomycetes</taxon>
        <taxon>Harpellales</taxon>
        <taxon>Harpellaceae</taxon>
        <taxon>Furculomyces</taxon>
    </lineage>
</organism>
<dbReference type="PANTHER" id="PTHR12304:SF59">
    <property type="entry name" value="INOSINE-URIDINE PREFERRING NUCLEOSIDE HYDROLASE FAMILY PROTEIN"/>
    <property type="match status" value="1"/>
</dbReference>
<comment type="similarity">
    <text evidence="1">Belongs to the IUNH family.</text>
</comment>
<keyword evidence="3" id="KW-0326">Glycosidase</keyword>
<protein>
    <recommendedName>
        <fullName evidence="4">Inosine/uridine-preferring nucleoside hydrolase domain-containing protein</fullName>
    </recommendedName>
</protein>
<reference evidence="5 6" key="1">
    <citation type="journal article" date="2018" name="MBio">
        <title>Comparative Genomics Reveals the Core Gene Toolbox for the Fungus-Insect Symbiosis.</title>
        <authorList>
            <person name="Wang Y."/>
            <person name="Stata M."/>
            <person name="Wang W."/>
            <person name="Stajich J.E."/>
            <person name="White M.M."/>
            <person name="Moncalvo J.M."/>
        </authorList>
    </citation>
    <scope>NUCLEOTIDE SEQUENCE [LARGE SCALE GENOMIC DNA]</scope>
    <source>
        <strain evidence="5 6">AUS-77-4</strain>
    </source>
</reference>
<dbReference type="EMBL" id="MBFT01000137">
    <property type="protein sequence ID" value="PVU96639.1"/>
    <property type="molecule type" value="Genomic_DNA"/>
</dbReference>
<dbReference type="GO" id="GO:0008477">
    <property type="term" value="F:purine nucleosidase activity"/>
    <property type="evidence" value="ECO:0007669"/>
    <property type="project" value="TreeGrafter"/>
</dbReference>
<evidence type="ECO:0000259" key="4">
    <source>
        <dbReference type="Pfam" id="PF01156"/>
    </source>
</evidence>
<accession>A0A2T9YWD3</accession>
<proteinExistence type="inferred from homology"/>
<dbReference type="InterPro" id="IPR023186">
    <property type="entry name" value="IUNH"/>
</dbReference>
<dbReference type="GO" id="GO:0006152">
    <property type="term" value="P:purine nucleoside catabolic process"/>
    <property type="evidence" value="ECO:0007669"/>
    <property type="project" value="TreeGrafter"/>
</dbReference>
<dbReference type="Gene3D" id="3.90.245.10">
    <property type="entry name" value="Ribonucleoside hydrolase-like"/>
    <property type="match status" value="1"/>
</dbReference>
<dbReference type="SUPFAM" id="SSF53590">
    <property type="entry name" value="Nucleoside hydrolase"/>
    <property type="match status" value="1"/>
</dbReference>
<comment type="caution">
    <text evidence="5">The sequence shown here is derived from an EMBL/GenBank/DDBJ whole genome shotgun (WGS) entry which is preliminary data.</text>
</comment>
<dbReference type="Pfam" id="PF01156">
    <property type="entry name" value="IU_nuc_hydro"/>
    <property type="match status" value="1"/>
</dbReference>
<dbReference type="PANTHER" id="PTHR12304">
    <property type="entry name" value="INOSINE-URIDINE PREFERRING NUCLEOSIDE HYDROLASE"/>
    <property type="match status" value="1"/>
</dbReference>
<evidence type="ECO:0000256" key="2">
    <source>
        <dbReference type="ARBA" id="ARBA00022801"/>
    </source>
</evidence>
<dbReference type="STRING" id="61424.A0A2T9YWD3"/>
<dbReference type="AlphaFoldDB" id="A0A2T9YWD3"/>
<keyword evidence="2" id="KW-0378">Hydrolase</keyword>
<feature type="domain" description="Inosine/uridine-preferring nucleoside hydrolase" evidence="4">
    <location>
        <begin position="10"/>
        <end position="317"/>
    </location>
</feature>
<evidence type="ECO:0000256" key="3">
    <source>
        <dbReference type="ARBA" id="ARBA00023295"/>
    </source>
</evidence>
<dbReference type="Proteomes" id="UP000245699">
    <property type="component" value="Unassembled WGS sequence"/>
</dbReference>
<dbReference type="InterPro" id="IPR001910">
    <property type="entry name" value="Inosine/uridine_hydrolase_dom"/>
</dbReference>
<name>A0A2T9YWD3_9FUNG</name>
<evidence type="ECO:0000313" key="5">
    <source>
        <dbReference type="EMBL" id="PVU96639.1"/>
    </source>
</evidence>